<dbReference type="InterPro" id="IPR000412">
    <property type="entry name" value="ABC_2_transport"/>
</dbReference>
<dbReference type="Pfam" id="PF12698">
    <property type="entry name" value="ABC2_membrane_3"/>
    <property type="match status" value="1"/>
</dbReference>
<evidence type="ECO:0000259" key="9">
    <source>
        <dbReference type="PROSITE" id="PS51012"/>
    </source>
</evidence>
<evidence type="ECO:0000256" key="8">
    <source>
        <dbReference type="RuleBase" id="RU361157"/>
    </source>
</evidence>
<keyword evidence="4 8" id="KW-1003">Cell membrane</keyword>
<dbReference type="InterPro" id="IPR051449">
    <property type="entry name" value="ABC-2_transporter_component"/>
</dbReference>
<name>A0ABV5B0Z2_9BACL</name>
<dbReference type="RefSeq" id="WP_375523197.1">
    <property type="nucleotide sequence ID" value="NZ_JBHILM010000001.1"/>
</dbReference>
<dbReference type="PRINTS" id="PR00164">
    <property type="entry name" value="ABC2TRNSPORT"/>
</dbReference>
<feature type="domain" description="ABC transmembrane type-2" evidence="9">
    <location>
        <begin position="140"/>
        <end position="381"/>
    </location>
</feature>
<proteinExistence type="inferred from homology"/>
<feature type="transmembrane region" description="Helical" evidence="8">
    <location>
        <begin position="360"/>
        <end position="380"/>
    </location>
</feature>
<comment type="subcellular location">
    <subcellularLocation>
        <location evidence="1 8">Cell membrane</location>
        <topology evidence="1 8">Multi-pass membrane protein</topology>
    </subcellularLocation>
</comment>
<dbReference type="Proteomes" id="UP001580407">
    <property type="component" value="Unassembled WGS sequence"/>
</dbReference>
<evidence type="ECO:0000256" key="5">
    <source>
        <dbReference type="ARBA" id="ARBA00022692"/>
    </source>
</evidence>
<dbReference type="PANTHER" id="PTHR30294">
    <property type="entry name" value="MEMBRANE COMPONENT OF ABC TRANSPORTER YHHJ-RELATED"/>
    <property type="match status" value="1"/>
</dbReference>
<keyword evidence="6 8" id="KW-1133">Transmembrane helix</keyword>
<evidence type="ECO:0000313" key="10">
    <source>
        <dbReference type="EMBL" id="MFB5679348.1"/>
    </source>
</evidence>
<feature type="transmembrane region" description="Helical" evidence="8">
    <location>
        <begin position="188"/>
        <end position="209"/>
    </location>
</feature>
<evidence type="ECO:0000256" key="4">
    <source>
        <dbReference type="ARBA" id="ARBA00022475"/>
    </source>
</evidence>
<feature type="transmembrane region" description="Helical" evidence="8">
    <location>
        <begin position="241"/>
        <end position="262"/>
    </location>
</feature>
<organism evidence="10 11">
    <name type="scientific">Paenibacillus terreus</name>
    <dbReference type="NCBI Taxonomy" id="1387834"/>
    <lineage>
        <taxon>Bacteria</taxon>
        <taxon>Bacillati</taxon>
        <taxon>Bacillota</taxon>
        <taxon>Bacilli</taxon>
        <taxon>Bacillales</taxon>
        <taxon>Paenibacillaceae</taxon>
        <taxon>Paenibacillus</taxon>
    </lineage>
</organism>
<keyword evidence="3 8" id="KW-0813">Transport</keyword>
<keyword evidence="11" id="KW-1185">Reference proteome</keyword>
<gene>
    <name evidence="10" type="ORF">ACE3NQ_00300</name>
</gene>
<keyword evidence="5 8" id="KW-0812">Transmembrane</keyword>
<accession>A0ABV5B0Z2</accession>
<dbReference type="InterPro" id="IPR013525">
    <property type="entry name" value="ABC2_TM"/>
</dbReference>
<dbReference type="InterPro" id="IPR047817">
    <property type="entry name" value="ABC2_TM_bact-type"/>
</dbReference>
<evidence type="ECO:0000313" key="11">
    <source>
        <dbReference type="Proteomes" id="UP001580407"/>
    </source>
</evidence>
<comment type="similarity">
    <text evidence="2 8">Belongs to the ABC-2 integral membrane protein family.</text>
</comment>
<comment type="caution">
    <text evidence="10">The sequence shown here is derived from an EMBL/GenBank/DDBJ whole genome shotgun (WGS) entry which is preliminary data.</text>
</comment>
<evidence type="ECO:0000256" key="2">
    <source>
        <dbReference type="ARBA" id="ARBA00007783"/>
    </source>
</evidence>
<feature type="transmembrane region" description="Helical" evidence="8">
    <location>
        <begin position="24"/>
        <end position="44"/>
    </location>
</feature>
<evidence type="ECO:0000256" key="1">
    <source>
        <dbReference type="ARBA" id="ARBA00004651"/>
    </source>
</evidence>
<dbReference type="PROSITE" id="PS51012">
    <property type="entry name" value="ABC_TM2"/>
    <property type="match status" value="1"/>
</dbReference>
<dbReference type="PANTHER" id="PTHR30294:SF29">
    <property type="entry name" value="MULTIDRUG ABC TRANSPORTER PERMEASE YBHS-RELATED"/>
    <property type="match status" value="1"/>
</dbReference>
<keyword evidence="7 8" id="KW-0472">Membrane</keyword>
<evidence type="ECO:0000256" key="7">
    <source>
        <dbReference type="ARBA" id="ARBA00023136"/>
    </source>
</evidence>
<dbReference type="Gene3D" id="3.40.1710.10">
    <property type="entry name" value="abc type-2 transporter like domain"/>
    <property type="match status" value="1"/>
</dbReference>
<sequence length="399" mass="44790">MNDHLSIRTIIREEWREIVKDRRLLMVLIITPVIYAVMFGFLYANQRITEMPVTVYDGDHSQLSRQIIQAFDATDTFNVVQQTRNEEDAIRQVETGEAKVGLIIPDNFSTRLKHGENIPVMTLIDGSNMMYSNSASRIANQVISSISAGVSTKTLEMKGFNEDQASSTFSAIPFRSRVLFNPTYDYKLFMPLGVLSAALQQCLLLGIALSCTRDKERGTWIQYSDWRFTPWKLALAKLVPYYLAGTLNVVTVFGLSAFVFDIPFKGQLLPFVLVSLLFNFALCGLGFLFSMVSKTRVDATQTLMLFAVPAFMLSGYTWPLEAMPSFLRGVAHVLPLTYYLDAIRSITLKGLDMAYIMKDILALGLIGLVCLLLSFIVFPLQFRKARETEVAGEQAVVKG</sequence>
<feature type="transmembrane region" description="Helical" evidence="8">
    <location>
        <begin position="302"/>
        <end position="319"/>
    </location>
</feature>
<protein>
    <recommendedName>
        <fullName evidence="8">Transport permease protein</fullName>
    </recommendedName>
</protein>
<dbReference type="EMBL" id="JBHILM010000001">
    <property type="protein sequence ID" value="MFB5679348.1"/>
    <property type="molecule type" value="Genomic_DNA"/>
</dbReference>
<evidence type="ECO:0000256" key="6">
    <source>
        <dbReference type="ARBA" id="ARBA00022989"/>
    </source>
</evidence>
<feature type="transmembrane region" description="Helical" evidence="8">
    <location>
        <begin position="268"/>
        <end position="290"/>
    </location>
</feature>
<evidence type="ECO:0000256" key="3">
    <source>
        <dbReference type="ARBA" id="ARBA00022448"/>
    </source>
</evidence>
<reference evidence="10 11" key="1">
    <citation type="submission" date="2024-09" db="EMBL/GenBank/DDBJ databases">
        <authorList>
            <person name="Ruan L."/>
        </authorList>
    </citation>
    <scope>NUCLEOTIDE SEQUENCE [LARGE SCALE GENOMIC DNA]</scope>
    <source>
        <strain evidence="10 11">D33</strain>
    </source>
</reference>